<dbReference type="HAMAP" id="MF_00024">
    <property type="entry name" value="CobD_CbiB"/>
    <property type="match status" value="1"/>
</dbReference>
<protein>
    <recommendedName>
        <fullName evidence="9">Cobalamin biosynthesis protein CobD</fullName>
    </recommendedName>
</protein>
<evidence type="ECO:0000256" key="7">
    <source>
        <dbReference type="ARBA" id="ARBA00022989"/>
    </source>
</evidence>
<dbReference type="STRING" id="29364.SAMN04487772_10733"/>
<keyword evidence="4 9" id="KW-1003">Cell membrane</keyword>
<dbReference type="RefSeq" id="WP_177180666.1">
    <property type="nucleotide sequence ID" value="NZ_FOHN01000007.1"/>
</dbReference>
<dbReference type="PANTHER" id="PTHR34308">
    <property type="entry name" value="COBALAMIN BIOSYNTHESIS PROTEIN CBIB"/>
    <property type="match status" value="1"/>
</dbReference>
<comment type="subcellular location">
    <subcellularLocation>
        <location evidence="1 9">Cell membrane</location>
        <topology evidence="1 9">Multi-pass membrane protein</topology>
    </subcellularLocation>
</comment>
<comment type="similarity">
    <text evidence="3 9">Belongs to the CobD/CbiB family.</text>
</comment>
<keyword evidence="7 9" id="KW-1133">Transmembrane helix</keyword>
<dbReference type="UniPathway" id="UPA00148"/>
<feature type="transmembrane region" description="Helical" evidence="9">
    <location>
        <begin position="300"/>
        <end position="323"/>
    </location>
</feature>
<sequence length="324" mass="36090">MLVNRMLVIGTAFFLDLLLGDPYWFPHPIRFIGSLIGKLDSYLYHQFRKNNESLLRGGVILAVLVVLVSTGIPLLIVWLGYRLSTVAGVLAEGFLCYTLLATKSLKDESMKVYEAFRKRDVEGARYAVSRIVGRDTEPLSESGIMKAAIETVAENTSDGSIAPMLYLAIGGAPLGFFYKAVNTMDSMIGYKNDKYLYFGRCAAKLDDIVNYIPARISAYFMIAASFFLKMNWRKALFIYRRDCKNHASPNSAQTESVCAGALGIELAGNAWYFGKLVEKPTIGDSIKPVEAEDIKRANRLLYGTAWISFLLIELLAGILWLLAR</sequence>
<evidence type="ECO:0000256" key="9">
    <source>
        <dbReference type="HAMAP-Rule" id="MF_00024"/>
    </source>
</evidence>
<dbReference type="GO" id="GO:0048472">
    <property type="term" value="F:threonine-phosphate decarboxylase activity"/>
    <property type="evidence" value="ECO:0007669"/>
    <property type="project" value="InterPro"/>
</dbReference>
<proteinExistence type="inferred from homology"/>
<accession>A0A1I0B9N9</accession>
<comment type="caution">
    <text evidence="9">Lacks conserved residue(s) required for the propagation of feature annotation.</text>
</comment>
<dbReference type="Pfam" id="PF03186">
    <property type="entry name" value="CobD_Cbib"/>
    <property type="match status" value="1"/>
</dbReference>
<keyword evidence="5 9" id="KW-0169">Cobalamin biosynthesis</keyword>
<evidence type="ECO:0000256" key="5">
    <source>
        <dbReference type="ARBA" id="ARBA00022573"/>
    </source>
</evidence>
<feature type="transmembrane region" description="Helical" evidence="9">
    <location>
        <begin position="59"/>
        <end position="79"/>
    </location>
</feature>
<evidence type="ECO:0000313" key="10">
    <source>
        <dbReference type="EMBL" id="SET03513.1"/>
    </source>
</evidence>
<dbReference type="AlphaFoldDB" id="A0A1I0B9N9"/>
<comment type="pathway">
    <text evidence="2 9">Cofactor biosynthesis; adenosylcobalamin biosynthesis.</text>
</comment>
<dbReference type="Proteomes" id="UP000199800">
    <property type="component" value="Unassembled WGS sequence"/>
</dbReference>
<gene>
    <name evidence="9" type="primary">cobD</name>
    <name evidence="10" type="ORF">SAMN04487772_10733</name>
</gene>
<evidence type="ECO:0000256" key="6">
    <source>
        <dbReference type="ARBA" id="ARBA00022692"/>
    </source>
</evidence>
<dbReference type="GO" id="GO:0009236">
    <property type="term" value="P:cobalamin biosynthetic process"/>
    <property type="evidence" value="ECO:0007669"/>
    <property type="project" value="UniProtKB-UniRule"/>
</dbReference>
<name>A0A1I0B9N9_9FIRM</name>
<dbReference type="InterPro" id="IPR004485">
    <property type="entry name" value="Cobalamin_biosynth_CobD/CbiB"/>
</dbReference>
<keyword evidence="8 9" id="KW-0472">Membrane</keyword>
<keyword evidence="6 9" id="KW-0812">Transmembrane</keyword>
<feature type="transmembrane region" description="Helical" evidence="9">
    <location>
        <begin position="212"/>
        <end position="232"/>
    </location>
</feature>
<evidence type="ECO:0000256" key="8">
    <source>
        <dbReference type="ARBA" id="ARBA00023136"/>
    </source>
</evidence>
<evidence type="ECO:0000256" key="2">
    <source>
        <dbReference type="ARBA" id="ARBA00004953"/>
    </source>
</evidence>
<comment type="function">
    <text evidence="9">Converts cobyric acid to cobinamide by the addition of aminopropanol on the F carboxylic group.</text>
</comment>
<keyword evidence="11" id="KW-1185">Reference proteome</keyword>
<evidence type="ECO:0000256" key="3">
    <source>
        <dbReference type="ARBA" id="ARBA00006263"/>
    </source>
</evidence>
<evidence type="ECO:0000256" key="4">
    <source>
        <dbReference type="ARBA" id="ARBA00022475"/>
    </source>
</evidence>
<feature type="transmembrane region" description="Helical" evidence="9">
    <location>
        <begin position="164"/>
        <end position="181"/>
    </location>
</feature>
<organism evidence="10 11">
    <name type="scientific">[Clostridium] polysaccharolyticum</name>
    <dbReference type="NCBI Taxonomy" id="29364"/>
    <lineage>
        <taxon>Bacteria</taxon>
        <taxon>Bacillati</taxon>
        <taxon>Bacillota</taxon>
        <taxon>Clostridia</taxon>
        <taxon>Lachnospirales</taxon>
        <taxon>Lachnospiraceae</taxon>
    </lineage>
</organism>
<dbReference type="NCBIfam" id="TIGR00380">
    <property type="entry name" value="cobal_cbiB"/>
    <property type="match status" value="1"/>
</dbReference>
<evidence type="ECO:0000313" key="11">
    <source>
        <dbReference type="Proteomes" id="UP000199800"/>
    </source>
</evidence>
<dbReference type="GO" id="GO:0005886">
    <property type="term" value="C:plasma membrane"/>
    <property type="evidence" value="ECO:0007669"/>
    <property type="project" value="UniProtKB-SubCell"/>
</dbReference>
<reference evidence="10 11" key="1">
    <citation type="submission" date="2016-10" db="EMBL/GenBank/DDBJ databases">
        <authorList>
            <person name="de Groot N.N."/>
        </authorList>
    </citation>
    <scope>NUCLEOTIDE SEQUENCE [LARGE SCALE GENOMIC DNA]</scope>
    <source>
        <strain evidence="10 11">DSM 1801</strain>
    </source>
</reference>
<dbReference type="GO" id="GO:0015420">
    <property type="term" value="F:ABC-type vitamin B12 transporter activity"/>
    <property type="evidence" value="ECO:0007669"/>
    <property type="project" value="UniProtKB-UniRule"/>
</dbReference>
<evidence type="ECO:0000256" key="1">
    <source>
        <dbReference type="ARBA" id="ARBA00004651"/>
    </source>
</evidence>
<dbReference type="EMBL" id="FOHN01000007">
    <property type="protein sequence ID" value="SET03513.1"/>
    <property type="molecule type" value="Genomic_DNA"/>
</dbReference>
<dbReference type="PANTHER" id="PTHR34308:SF1">
    <property type="entry name" value="COBALAMIN BIOSYNTHESIS PROTEIN CBIB"/>
    <property type="match status" value="1"/>
</dbReference>